<gene>
    <name evidence="2" type="ORF">PFNF135_03265</name>
</gene>
<feature type="transmembrane region" description="Helical" evidence="1">
    <location>
        <begin position="20"/>
        <end position="41"/>
    </location>
</feature>
<keyword evidence="1" id="KW-0472">Membrane</keyword>
<dbReference type="AlphaFoldDB" id="W4IFT0"/>
<keyword evidence="1" id="KW-1133">Transmembrane helix</keyword>
<sequence length="79" mass="9620">MKPDVKIYTLFFHDVLLYGYFQVPFLRILCPYTNILTLLILKIKHYLYVTQTLENVKLINIMIYYTGYFLKTIYDKKKL</sequence>
<keyword evidence="1" id="KW-0812">Transmembrane</keyword>
<evidence type="ECO:0000313" key="3">
    <source>
        <dbReference type="Proteomes" id="UP000019114"/>
    </source>
</evidence>
<dbReference type="EMBL" id="KI926052">
    <property type="protein sequence ID" value="ETW42257.1"/>
    <property type="molecule type" value="Genomic_DNA"/>
</dbReference>
<reference evidence="2 3" key="1">
    <citation type="submission" date="2013-02" db="EMBL/GenBank/DDBJ databases">
        <title>The Genome Annotation of Plasmodium falciparum NF135/5.C10.</title>
        <authorList>
            <consortium name="The Broad Institute Genome Sequencing Platform"/>
            <consortium name="The Broad Institute Genome Sequencing Center for Infectious Disease"/>
            <person name="Neafsey D."/>
            <person name="Hoffman S."/>
            <person name="Volkman S."/>
            <person name="Rosenthal P."/>
            <person name="Walker B."/>
            <person name="Young S.K."/>
            <person name="Zeng Q."/>
            <person name="Gargeya S."/>
            <person name="Fitzgerald M."/>
            <person name="Haas B."/>
            <person name="Abouelleil A."/>
            <person name="Allen A.W."/>
            <person name="Alvarado L."/>
            <person name="Arachchi H.M."/>
            <person name="Berlin A.M."/>
            <person name="Chapman S.B."/>
            <person name="Gainer-Dewar J."/>
            <person name="Goldberg J."/>
            <person name="Griggs A."/>
            <person name="Gujja S."/>
            <person name="Hansen M."/>
            <person name="Howarth C."/>
            <person name="Imamovic A."/>
            <person name="Ireland A."/>
            <person name="Larimer J."/>
            <person name="McCowan C."/>
            <person name="Murphy C."/>
            <person name="Pearson M."/>
            <person name="Poon T.W."/>
            <person name="Priest M."/>
            <person name="Roberts A."/>
            <person name="Saif S."/>
            <person name="Shea T."/>
            <person name="Sisk P."/>
            <person name="Sykes S."/>
            <person name="Wortman J."/>
            <person name="Nusbaum C."/>
            <person name="Birren B."/>
        </authorList>
    </citation>
    <scope>NUCLEOTIDE SEQUENCE [LARGE SCALE GENOMIC DNA]</scope>
    <source>
        <strain evidence="2 3">NF135/5.C10</strain>
    </source>
</reference>
<evidence type="ECO:0000256" key="1">
    <source>
        <dbReference type="SAM" id="Phobius"/>
    </source>
</evidence>
<proteinExistence type="predicted"/>
<reference evidence="2 3" key="2">
    <citation type="submission" date="2013-02" db="EMBL/GenBank/DDBJ databases">
        <title>The Genome Sequence of Plasmodium falciparum NF135/5.C10.</title>
        <authorList>
            <consortium name="The Broad Institute Genome Sequencing Platform"/>
            <consortium name="The Broad Institute Genome Sequencing Center for Infectious Disease"/>
            <person name="Neafsey D."/>
            <person name="Cheeseman I."/>
            <person name="Volkman S."/>
            <person name="Adams J."/>
            <person name="Walker B."/>
            <person name="Young S.K."/>
            <person name="Zeng Q."/>
            <person name="Gargeya S."/>
            <person name="Fitzgerald M."/>
            <person name="Haas B."/>
            <person name="Abouelleil A."/>
            <person name="Alvarado L."/>
            <person name="Arachchi H.M."/>
            <person name="Berlin A.M."/>
            <person name="Chapman S.B."/>
            <person name="Dewar J."/>
            <person name="Goldberg J."/>
            <person name="Griggs A."/>
            <person name="Gujja S."/>
            <person name="Hansen M."/>
            <person name="Howarth C."/>
            <person name="Imamovic A."/>
            <person name="Larimer J."/>
            <person name="McCowan C."/>
            <person name="Murphy C."/>
            <person name="Neiman D."/>
            <person name="Pearson M."/>
            <person name="Priest M."/>
            <person name="Roberts A."/>
            <person name="Saif S."/>
            <person name="Shea T."/>
            <person name="Sisk P."/>
            <person name="Sykes S."/>
            <person name="Wortman J."/>
            <person name="Nusbaum C."/>
            <person name="Birren B."/>
        </authorList>
    </citation>
    <scope>NUCLEOTIDE SEQUENCE [LARGE SCALE GENOMIC DNA]</scope>
    <source>
        <strain evidence="2 3">NF135/5.C10</strain>
    </source>
</reference>
<accession>W4IFT0</accession>
<evidence type="ECO:0000313" key="2">
    <source>
        <dbReference type="EMBL" id="ETW42257.1"/>
    </source>
</evidence>
<protein>
    <submittedName>
        <fullName evidence="2">Uncharacterized protein</fullName>
    </submittedName>
</protein>
<name>W4IFT0_PLAFA</name>
<organism evidence="2 3">
    <name type="scientific">Plasmodium falciparum NF135/5.C10</name>
    <dbReference type="NCBI Taxonomy" id="1036726"/>
    <lineage>
        <taxon>Eukaryota</taxon>
        <taxon>Sar</taxon>
        <taxon>Alveolata</taxon>
        <taxon>Apicomplexa</taxon>
        <taxon>Aconoidasida</taxon>
        <taxon>Haemosporida</taxon>
        <taxon>Plasmodiidae</taxon>
        <taxon>Plasmodium</taxon>
        <taxon>Plasmodium (Laverania)</taxon>
    </lineage>
</organism>
<dbReference type="Proteomes" id="UP000019114">
    <property type="component" value="Unassembled WGS sequence"/>
</dbReference>